<dbReference type="InterPro" id="IPR053781">
    <property type="entry name" value="F-box_AtFBL13-like"/>
</dbReference>
<reference evidence="2 3" key="1">
    <citation type="journal article" date="2021" name="Commun. Biol.">
        <title>The genome of Shorea leprosula (Dipterocarpaceae) highlights the ecological relevance of drought in aseasonal tropical rainforests.</title>
        <authorList>
            <person name="Ng K.K.S."/>
            <person name="Kobayashi M.J."/>
            <person name="Fawcett J.A."/>
            <person name="Hatakeyama M."/>
            <person name="Paape T."/>
            <person name="Ng C.H."/>
            <person name="Ang C.C."/>
            <person name="Tnah L.H."/>
            <person name="Lee C.T."/>
            <person name="Nishiyama T."/>
            <person name="Sese J."/>
            <person name="O'Brien M.J."/>
            <person name="Copetti D."/>
            <person name="Mohd Noor M.I."/>
            <person name="Ong R.C."/>
            <person name="Putra M."/>
            <person name="Sireger I.Z."/>
            <person name="Indrioko S."/>
            <person name="Kosugi Y."/>
            <person name="Izuno A."/>
            <person name="Isagi Y."/>
            <person name="Lee S.L."/>
            <person name="Shimizu K.K."/>
        </authorList>
    </citation>
    <scope>NUCLEOTIDE SEQUENCE [LARGE SCALE GENOMIC DNA]</scope>
    <source>
        <strain evidence="2">214</strain>
    </source>
</reference>
<dbReference type="PANTHER" id="PTHR31293:SF12">
    <property type="entry name" value="RNI-LIKE SUPERFAMILY PROTEIN"/>
    <property type="match status" value="1"/>
</dbReference>
<accession>A0AAV5KDN3</accession>
<dbReference type="PROSITE" id="PS50181">
    <property type="entry name" value="FBOX"/>
    <property type="match status" value="1"/>
</dbReference>
<dbReference type="EMBL" id="BPVZ01000061">
    <property type="protein sequence ID" value="GKV22704.1"/>
    <property type="molecule type" value="Genomic_DNA"/>
</dbReference>
<dbReference type="Pfam" id="PF00646">
    <property type="entry name" value="F-box"/>
    <property type="match status" value="1"/>
</dbReference>
<dbReference type="PANTHER" id="PTHR31293">
    <property type="entry name" value="RNI-LIKE SUPERFAMILY PROTEIN"/>
    <property type="match status" value="1"/>
</dbReference>
<evidence type="ECO:0000313" key="3">
    <source>
        <dbReference type="Proteomes" id="UP001054252"/>
    </source>
</evidence>
<evidence type="ECO:0000259" key="1">
    <source>
        <dbReference type="PROSITE" id="PS50181"/>
    </source>
</evidence>
<proteinExistence type="predicted"/>
<organism evidence="2 3">
    <name type="scientific">Rubroshorea leprosula</name>
    <dbReference type="NCBI Taxonomy" id="152421"/>
    <lineage>
        <taxon>Eukaryota</taxon>
        <taxon>Viridiplantae</taxon>
        <taxon>Streptophyta</taxon>
        <taxon>Embryophyta</taxon>
        <taxon>Tracheophyta</taxon>
        <taxon>Spermatophyta</taxon>
        <taxon>Magnoliopsida</taxon>
        <taxon>eudicotyledons</taxon>
        <taxon>Gunneridae</taxon>
        <taxon>Pentapetalae</taxon>
        <taxon>rosids</taxon>
        <taxon>malvids</taxon>
        <taxon>Malvales</taxon>
        <taxon>Dipterocarpaceae</taxon>
        <taxon>Rubroshorea</taxon>
    </lineage>
</organism>
<keyword evidence="3" id="KW-1185">Reference proteome</keyword>
<dbReference type="SUPFAM" id="SSF81383">
    <property type="entry name" value="F-box domain"/>
    <property type="match status" value="1"/>
</dbReference>
<dbReference type="AlphaFoldDB" id="A0AAV5KDN3"/>
<protein>
    <recommendedName>
        <fullName evidence="1">F-box domain-containing protein</fullName>
    </recommendedName>
</protein>
<dbReference type="InterPro" id="IPR055294">
    <property type="entry name" value="FBL60-like"/>
</dbReference>
<dbReference type="Gene3D" id="1.20.1280.50">
    <property type="match status" value="1"/>
</dbReference>
<gene>
    <name evidence="2" type="ORF">SLEP1_g32551</name>
</gene>
<dbReference type="Proteomes" id="UP001054252">
    <property type="component" value="Unassembled WGS sequence"/>
</dbReference>
<dbReference type="InterPro" id="IPR001810">
    <property type="entry name" value="F-box_dom"/>
</dbReference>
<dbReference type="InterPro" id="IPR036047">
    <property type="entry name" value="F-box-like_dom_sf"/>
</dbReference>
<dbReference type="CDD" id="cd22160">
    <property type="entry name" value="F-box_AtFBL13-like"/>
    <property type="match status" value="1"/>
</dbReference>
<name>A0AAV5KDN3_9ROSI</name>
<sequence length="160" mass="18575">MEGINKLPDEVVLYIISLLPLKDAVRTSVLSTRWRYLYASIPTLEFDFLATPVESHGGFMDFIDRLLIFRDRSPVDKFRLSCFYSQVVDPLHLQRWICAVIRFGIREIQIRFEDSEDVLLPSDLFTCTTLVTLKLNFHSESGFQVPAKVCLPSLKLFWRA</sequence>
<feature type="domain" description="F-box" evidence="1">
    <location>
        <begin position="1"/>
        <end position="49"/>
    </location>
</feature>
<evidence type="ECO:0000313" key="2">
    <source>
        <dbReference type="EMBL" id="GKV22704.1"/>
    </source>
</evidence>
<comment type="caution">
    <text evidence="2">The sequence shown here is derived from an EMBL/GenBank/DDBJ whole genome shotgun (WGS) entry which is preliminary data.</text>
</comment>